<dbReference type="InterPro" id="IPR000515">
    <property type="entry name" value="MetI-like"/>
</dbReference>
<feature type="transmembrane region" description="Helical" evidence="8">
    <location>
        <begin position="62"/>
        <end position="84"/>
    </location>
</feature>
<gene>
    <name evidence="10" type="ORF">LCGC14_2002690</name>
</gene>
<keyword evidence="2" id="KW-0813">Transport</keyword>
<feature type="transmembrane region" description="Helical" evidence="8">
    <location>
        <begin position="176"/>
        <end position="198"/>
    </location>
</feature>
<feature type="transmembrane region" description="Helical" evidence="8">
    <location>
        <begin position="227"/>
        <end position="247"/>
    </location>
</feature>
<evidence type="ECO:0000256" key="7">
    <source>
        <dbReference type="ARBA" id="ARBA00023136"/>
    </source>
</evidence>
<sequence>MKLSWKPFVLSLAVLLILFPFAYLVLLSLASDWRFPDLFPSYIGLKNWSKILSSETGLLTSFASSLLISLSVAIVSTVSGFLISRAVFYHPKKNTLTLLAYFPYILAPVVFAACLSFFFLKMGLFGNVMGVIIAQFIIAFPYALLFFSSFWNKKVKSYEDLVATLGGNRWQTYIKVLFPLAKGLLLICFFQTFLISWFEYGLTSIIGIGKVQTLTIKVFLFIKEANYYYGALSCCLLIFPPIVLLYFNKRYVFKKLA</sequence>
<dbReference type="PANTHER" id="PTHR43357">
    <property type="entry name" value="INNER MEMBRANE ABC TRANSPORTER PERMEASE PROTEIN YDCV"/>
    <property type="match status" value="1"/>
</dbReference>
<comment type="subcellular location">
    <subcellularLocation>
        <location evidence="1">Cell inner membrane</location>
        <topology evidence="1">Multi-pass membrane protein</topology>
    </subcellularLocation>
</comment>
<keyword evidence="5 8" id="KW-0812">Transmembrane</keyword>
<evidence type="ECO:0000256" key="4">
    <source>
        <dbReference type="ARBA" id="ARBA00022519"/>
    </source>
</evidence>
<evidence type="ECO:0000256" key="1">
    <source>
        <dbReference type="ARBA" id="ARBA00004429"/>
    </source>
</evidence>
<dbReference type="EMBL" id="LAZR01022789">
    <property type="protein sequence ID" value="KKL80647.1"/>
    <property type="molecule type" value="Genomic_DNA"/>
</dbReference>
<feature type="domain" description="ABC transmembrane type-1" evidence="9">
    <location>
        <begin position="62"/>
        <end position="248"/>
    </location>
</feature>
<keyword evidence="7 8" id="KW-0472">Membrane</keyword>
<dbReference type="GO" id="GO:0055085">
    <property type="term" value="P:transmembrane transport"/>
    <property type="evidence" value="ECO:0007669"/>
    <property type="project" value="InterPro"/>
</dbReference>
<evidence type="ECO:0000256" key="5">
    <source>
        <dbReference type="ARBA" id="ARBA00022692"/>
    </source>
</evidence>
<comment type="caution">
    <text evidence="10">The sequence shown here is derived from an EMBL/GenBank/DDBJ whole genome shotgun (WGS) entry which is preliminary data.</text>
</comment>
<name>A0A0F9HZS9_9ZZZZ</name>
<evidence type="ECO:0000313" key="10">
    <source>
        <dbReference type="EMBL" id="KKL80647.1"/>
    </source>
</evidence>
<keyword evidence="4" id="KW-0997">Cell inner membrane</keyword>
<dbReference type="InterPro" id="IPR035906">
    <property type="entry name" value="MetI-like_sf"/>
</dbReference>
<dbReference type="SUPFAM" id="SSF161098">
    <property type="entry name" value="MetI-like"/>
    <property type="match status" value="1"/>
</dbReference>
<dbReference type="PANTHER" id="PTHR43357:SF4">
    <property type="entry name" value="INNER MEMBRANE ABC TRANSPORTER PERMEASE PROTEIN YDCV"/>
    <property type="match status" value="1"/>
</dbReference>
<keyword evidence="6 8" id="KW-1133">Transmembrane helix</keyword>
<evidence type="ECO:0000256" key="2">
    <source>
        <dbReference type="ARBA" id="ARBA00022448"/>
    </source>
</evidence>
<feature type="transmembrane region" description="Helical" evidence="8">
    <location>
        <begin position="125"/>
        <end position="147"/>
    </location>
</feature>
<dbReference type="PROSITE" id="PS50928">
    <property type="entry name" value="ABC_TM1"/>
    <property type="match status" value="1"/>
</dbReference>
<dbReference type="GO" id="GO:0005886">
    <property type="term" value="C:plasma membrane"/>
    <property type="evidence" value="ECO:0007669"/>
    <property type="project" value="UniProtKB-SubCell"/>
</dbReference>
<evidence type="ECO:0000256" key="3">
    <source>
        <dbReference type="ARBA" id="ARBA00022475"/>
    </source>
</evidence>
<dbReference type="Pfam" id="PF00528">
    <property type="entry name" value="BPD_transp_1"/>
    <property type="match status" value="1"/>
</dbReference>
<evidence type="ECO:0000259" key="9">
    <source>
        <dbReference type="PROSITE" id="PS50928"/>
    </source>
</evidence>
<feature type="transmembrane region" description="Helical" evidence="8">
    <location>
        <begin position="96"/>
        <end position="119"/>
    </location>
</feature>
<protein>
    <recommendedName>
        <fullName evidence="9">ABC transmembrane type-1 domain-containing protein</fullName>
    </recommendedName>
</protein>
<proteinExistence type="predicted"/>
<dbReference type="AlphaFoldDB" id="A0A0F9HZS9"/>
<evidence type="ECO:0000256" key="8">
    <source>
        <dbReference type="SAM" id="Phobius"/>
    </source>
</evidence>
<accession>A0A0F9HZS9</accession>
<keyword evidence="3" id="KW-1003">Cell membrane</keyword>
<dbReference type="CDD" id="cd06261">
    <property type="entry name" value="TM_PBP2"/>
    <property type="match status" value="1"/>
</dbReference>
<organism evidence="10">
    <name type="scientific">marine sediment metagenome</name>
    <dbReference type="NCBI Taxonomy" id="412755"/>
    <lineage>
        <taxon>unclassified sequences</taxon>
        <taxon>metagenomes</taxon>
        <taxon>ecological metagenomes</taxon>
    </lineage>
</organism>
<reference evidence="10" key="1">
    <citation type="journal article" date="2015" name="Nature">
        <title>Complex archaea that bridge the gap between prokaryotes and eukaryotes.</title>
        <authorList>
            <person name="Spang A."/>
            <person name="Saw J.H."/>
            <person name="Jorgensen S.L."/>
            <person name="Zaremba-Niedzwiedzka K."/>
            <person name="Martijn J."/>
            <person name="Lind A.E."/>
            <person name="van Eijk R."/>
            <person name="Schleper C."/>
            <person name="Guy L."/>
            <person name="Ettema T.J."/>
        </authorList>
    </citation>
    <scope>NUCLEOTIDE SEQUENCE</scope>
</reference>
<dbReference type="Gene3D" id="1.10.3720.10">
    <property type="entry name" value="MetI-like"/>
    <property type="match status" value="1"/>
</dbReference>
<evidence type="ECO:0000256" key="6">
    <source>
        <dbReference type="ARBA" id="ARBA00022989"/>
    </source>
</evidence>